<evidence type="ECO:0000256" key="3">
    <source>
        <dbReference type="ARBA" id="ARBA00022801"/>
    </source>
</evidence>
<dbReference type="PROSITE" id="PS50106">
    <property type="entry name" value="PDZ"/>
    <property type="match status" value="1"/>
</dbReference>
<keyword evidence="4 5" id="KW-0720">Serine protease</keyword>
<dbReference type="Pfam" id="PF03572">
    <property type="entry name" value="Peptidase_S41"/>
    <property type="match status" value="1"/>
</dbReference>
<organism evidence="8 9">
    <name type="scientific">Petrimonas mucosa</name>
    <dbReference type="NCBI Taxonomy" id="1642646"/>
    <lineage>
        <taxon>Bacteria</taxon>
        <taxon>Pseudomonadati</taxon>
        <taxon>Bacteroidota</taxon>
        <taxon>Bacteroidia</taxon>
        <taxon>Bacteroidales</taxon>
        <taxon>Dysgonomonadaceae</taxon>
        <taxon>Petrimonas</taxon>
    </lineage>
</organism>
<keyword evidence="6" id="KW-0472">Membrane</keyword>
<dbReference type="GO" id="GO:0008236">
    <property type="term" value="F:serine-type peptidase activity"/>
    <property type="evidence" value="ECO:0007669"/>
    <property type="project" value="UniProtKB-KW"/>
</dbReference>
<dbReference type="SUPFAM" id="SSF52096">
    <property type="entry name" value="ClpP/crotonase"/>
    <property type="match status" value="1"/>
</dbReference>
<dbReference type="SMART" id="SM00245">
    <property type="entry name" value="TSPc"/>
    <property type="match status" value="1"/>
</dbReference>
<reference evidence="8 9" key="1">
    <citation type="submission" date="2016-08" db="EMBL/GenBank/DDBJ databases">
        <authorList>
            <person name="Seilhamer J.J."/>
        </authorList>
    </citation>
    <scope>NUCLEOTIDE SEQUENCE [LARGE SCALE GENOMIC DNA]</scope>
    <source>
        <strain evidence="8">ING2-E5A</strain>
    </source>
</reference>
<dbReference type="SMART" id="SM00228">
    <property type="entry name" value="PDZ"/>
    <property type="match status" value="1"/>
</dbReference>
<evidence type="ECO:0000259" key="7">
    <source>
        <dbReference type="PROSITE" id="PS50106"/>
    </source>
</evidence>
<dbReference type="GO" id="GO:0006508">
    <property type="term" value="P:proteolysis"/>
    <property type="evidence" value="ECO:0007669"/>
    <property type="project" value="UniProtKB-KW"/>
</dbReference>
<gene>
    <name evidence="8" type="ORF">ING2E5A_0548</name>
</gene>
<evidence type="ECO:0000256" key="6">
    <source>
        <dbReference type="SAM" id="Phobius"/>
    </source>
</evidence>
<proteinExistence type="inferred from homology"/>
<dbReference type="AlphaFoldDB" id="A0A1G4G4B5"/>
<dbReference type="EC" id="3.4.21.-" evidence="8"/>
<dbReference type="GO" id="GO:0007165">
    <property type="term" value="P:signal transduction"/>
    <property type="evidence" value="ECO:0007669"/>
    <property type="project" value="TreeGrafter"/>
</dbReference>
<evidence type="ECO:0000256" key="1">
    <source>
        <dbReference type="ARBA" id="ARBA00009179"/>
    </source>
</evidence>
<dbReference type="KEGG" id="pmuc:ING2E5A_0548"/>
<protein>
    <submittedName>
        <fullName evidence="8">Putative CtpA-like serine protease</fullName>
        <ecNumber evidence="8">3.4.21.-</ecNumber>
    </submittedName>
</protein>
<name>A0A1G4G4B5_9BACT</name>
<dbReference type="SUPFAM" id="SSF50156">
    <property type="entry name" value="PDZ domain-like"/>
    <property type="match status" value="1"/>
</dbReference>
<keyword evidence="3 5" id="KW-0378">Hydrolase</keyword>
<evidence type="ECO:0000256" key="5">
    <source>
        <dbReference type="RuleBase" id="RU004404"/>
    </source>
</evidence>
<dbReference type="Proteomes" id="UP000178485">
    <property type="component" value="Chromosome i"/>
</dbReference>
<dbReference type="Pfam" id="PF13180">
    <property type="entry name" value="PDZ_2"/>
    <property type="match status" value="1"/>
</dbReference>
<comment type="similarity">
    <text evidence="1 5">Belongs to the peptidase S41A family.</text>
</comment>
<keyword evidence="6" id="KW-0812">Transmembrane</keyword>
<keyword evidence="9" id="KW-1185">Reference proteome</keyword>
<evidence type="ECO:0000313" key="8">
    <source>
        <dbReference type="EMBL" id="SCM55754.1"/>
    </source>
</evidence>
<feature type="transmembrane region" description="Helical" evidence="6">
    <location>
        <begin position="12"/>
        <end position="31"/>
    </location>
</feature>
<dbReference type="InterPro" id="IPR004447">
    <property type="entry name" value="Peptidase_S41A"/>
</dbReference>
<keyword evidence="2 5" id="KW-0645">Protease</keyword>
<dbReference type="Gene3D" id="3.90.226.10">
    <property type="entry name" value="2-enoyl-CoA Hydratase, Chain A, domain 1"/>
    <property type="match status" value="1"/>
</dbReference>
<evidence type="ECO:0000256" key="4">
    <source>
        <dbReference type="ARBA" id="ARBA00022825"/>
    </source>
</evidence>
<dbReference type="Gene3D" id="2.30.42.10">
    <property type="match status" value="1"/>
</dbReference>
<dbReference type="InterPro" id="IPR005151">
    <property type="entry name" value="Tail-specific_protease"/>
</dbReference>
<keyword evidence="6" id="KW-1133">Transmembrane helix</keyword>
<evidence type="ECO:0000313" key="9">
    <source>
        <dbReference type="Proteomes" id="UP000178485"/>
    </source>
</evidence>
<dbReference type="RefSeq" id="WP_071136074.1">
    <property type="nucleotide sequence ID" value="NZ_LT608328.1"/>
</dbReference>
<dbReference type="InterPro" id="IPR029045">
    <property type="entry name" value="ClpP/crotonase-like_dom_sf"/>
</dbReference>
<sequence>MRLRPENKYKTWLPFWIAVGIVLGILIESIYSQFGSTGKVNGTGKIDAVFNYINKSYVDTVDMHQLVEEALPKIVQELDPHSAYIPASEMKRLNEDMEGHFSGIGVSFYVLRDTIVVTSIVPGGPSEAAGIKQWDRIVNVNDTLIAGKNITNAEVLKKLRGEKGSVVKLGIRRDNNPELINITVTRGDIPMNSVLAAYMQTRTIGYIRVGTFGFNTFNEFISALSKLKSQGAKSFVIDLRGNSGGSLEVVVAMVNEFLHKGDLIVYADGRNFPRQDSYANGSGTSKEDDVVVLIDELSASASEIFAGAIQDNDRGLVMGRRSFGKGLVQSQRNFPDGSAVRLTVARYYTPSGRSIQRKYEKGKYDEYEMEALNRYMQGDYVNSDTASTLIPYKTGGGRTVYGGDGIMPDVFIARDTVGMNSYFNSIANRDYIQEYAVTYSDMNRNKLREFQTVDDLVRYLYRQPLLVNLVSFADNKGIRPRPYYIEESRKLFERHLISNIVRYFFGEESYFSVYLQDDTLLKNAVDYIERGLAKPESVVQERYKSITLGQRINLHVPGEFTSLFYA</sequence>
<dbReference type="STRING" id="1642646.ING2E5A_0548"/>
<dbReference type="CDD" id="cd06782">
    <property type="entry name" value="cpPDZ_CPP-like"/>
    <property type="match status" value="1"/>
</dbReference>
<dbReference type="InterPro" id="IPR001478">
    <property type="entry name" value="PDZ"/>
</dbReference>
<dbReference type="Gene3D" id="3.30.750.44">
    <property type="match status" value="1"/>
</dbReference>
<dbReference type="InterPro" id="IPR036034">
    <property type="entry name" value="PDZ_sf"/>
</dbReference>
<dbReference type="GO" id="GO:0004175">
    <property type="term" value="F:endopeptidase activity"/>
    <property type="evidence" value="ECO:0007669"/>
    <property type="project" value="TreeGrafter"/>
</dbReference>
<dbReference type="EMBL" id="LT608328">
    <property type="protein sequence ID" value="SCM55754.1"/>
    <property type="molecule type" value="Genomic_DNA"/>
</dbReference>
<dbReference type="GO" id="GO:0030288">
    <property type="term" value="C:outer membrane-bounded periplasmic space"/>
    <property type="evidence" value="ECO:0007669"/>
    <property type="project" value="TreeGrafter"/>
</dbReference>
<dbReference type="CDD" id="cd07560">
    <property type="entry name" value="Peptidase_S41_CPP"/>
    <property type="match status" value="1"/>
</dbReference>
<dbReference type="PANTHER" id="PTHR32060:SF30">
    <property type="entry name" value="CARBOXY-TERMINAL PROCESSING PROTEASE CTPA"/>
    <property type="match status" value="1"/>
</dbReference>
<dbReference type="PANTHER" id="PTHR32060">
    <property type="entry name" value="TAIL-SPECIFIC PROTEASE"/>
    <property type="match status" value="1"/>
</dbReference>
<dbReference type="NCBIfam" id="TIGR00225">
    <property type="entry name" value="prc"/>
    <property type="match status" value="1"/>
</dbReference>
<feature type="domain" description="PDZ" evidence="7">
    <location>
        <begin position="90"/>
        <end position="174"/>
    </location>
</feature>
<evidence type="ECO:0000256" key="2">
    <source>
        <dbReference type="ARBA" id="ARBA00022670"/>
    </source>
</evidence>
<accession>A0A1G4G4B5</accession>